<dbReference type="Proteomes" id="UP000314294">
    <property type="component" value="Unassembled WGS sequence"/>
</dbReference>
<reference evidence="2 3" key="1">
    <citation type="submission" date="2019-03" db="EMBL/GenBank/DDBJ databases">
        <title>First draft genome of Liparis tanakae, snailfish: a comprehensive survey of snailfish specific genes.</title>
        <authorList>
            <person name="Kim W."/>
            <person name="Song I."/>
            <person name="Jeong J.-H."/>
            <person name="Kim D."/>
            <person name="Kim S."/>
            <person name="Ryu S."/>
            <person name="Song J.Y."/>
            <person name="Lee S.K."/>
        </authorList>
    </citation>
    <scope>NUCLEOTIDE SEQUENCE [LARGE SCALE GENOMIC DNA]</scope>
    <source>
        <tissue evidence="2">Muscle</tissue>
    </source>
</reference>
<proteinExistence type="predicted"/>
<evidence type="ECO:0000313" key="3">
    <source>
        <dbReference type="Proteomes" id="UP000314294"/>
    </source>
</evidence>
<comment type="caution">
    <text evidence="2">The sequence shown here is derived from an EMBL/GenBank/DDBJ whole genome shotgun (WGS) entry which is preliminary data.</text>
</comment>
<feature type="region of interest" description="Disordered" evidence="1">
    <location>
        <begin position="47"/>
        <end position="82"/>
    </location>
</feature>
<dbReference type="AlphaFoldDB" id="A0A4Z2HGA8"/>
<dbReference type="EMBL" id="SRLO01000250">
    <property type="protein sequence ID" value="TNN64570.1"/>
    <property type="molecule type" value="Genomic_DNA"/>
</dbReference>
<gene>
    <name evidence="2" type="ORF">EYF80_025197</name>
</gene>
<name>A0A4Z2HGA8_9TELE</name>
<evidence type="ECO:0000256" key="1">
    <source>
        <dbReference type="SAM" id="MobiDB-lite"/>
    </source>
</evidence>
<sequence>MSPDRLCPLRPSNQQLTTVITLFASQLPPCHQSPVQRGSRKLITTVNCEHQQSEPRSPTPPTRRPPGKVLIQDGGREQPVVEFTSSRLSITLTAQ</sequence>
<accession>A0A4Z2HGA8</accession>
<protein>
    <submittedName>
        <fullName evidence="2">Uncharacterized protein</fullName>
    </submittedName>
</protein>
<evidence type="ECO:0000313" key="2">
    <source>
        <dbReference type="EMBL" id="TNN64570.1"/>
    </source>
</evidence>
<organism evidence="2 3">
    <name type="scientific">Liparis tanakae</name>
    <name type="common">Tanaka's snailfish</name>
    <dbReference type="NCBI Taxonomy" id="230148"/>
    <lineage>
        <taxon>Eukaryota</taxon>
        <taxon>Metazoa</taxon>
        <taxon>Chordata</taxon>
        <taxon>Craniata</taxon>
        <taxon>Vertebrata</taxon>
        <taxon>Euteleostomi</taxon>
        <taxon>Actinopterygii</taxon>
        <taxon>Neopterygii</taxon>
        <taxon>Teleostei</taxon>
        <taxon>Neoteleostei</taxon>
        <taxon>Acanthomorphata</taxon>
        <taxon>Eupercaria</taxon>
        <taxon>Perciformes</taxon>
        <taxon>Cottioidei</taxon>
        <taxon>Cottales</taxon>
        <taxon>Liparidae</taxon>
        <taxon>Liparis</taxon>
    </lineage>
</organism>
<keyword evidence="3" id="KW-1185">Reference proteome</keyword>